<evidence type="ECO:0000259" key="3">
    <source>
        <dbReference type="Pfam" id="PF04295"/>
    </source>
</evidence>
<evidence type="ECO:0000313" key="6">
    <source>
        <dbReference type="Proteomes" id="UP001645038"/>
    </source>
</evidence>
<proteinExistence type="inferred from homology"/>
<keyword evidence="6" id="KW-1185">Reference proteome</keyword>
<dbReference type="PANTHER" id="PTHR30536">
    <property type="entry name" value="ALTRONATE/GALACTARATE DEHYDRATASE"/>
    <property type="match status" value="1"/>
</dbReference>
<dbReference type="InterPro" id="IPR007392">
    <property type="entry name" value="GD_AH_second"/>
</dbReference>
<accession>A0ABR9FWN2</accession>
<dbReference type="Pfam" id="PF04295">
    <property type="entry name" value="GD_AH_second"/>
    <property type="match status" value="2"/>
</dbReference>
<comment type="similarity">
    <text evidence="1">Belongs to the UxaA family.</text>
</comment>
<feature type="domain" description="D-galactarate/Altronate dehydratase C-terminal" evidence="4">
    <location>
        <begin position="284"/>
        <end position="523"/>
    </location>
</feature>
<reference evidence="5 6" key="1">
    <citation type="submission" date="2020-07" db="EMBL/GenBank/DDBJ databases">
        <title>Halophilic bacteria isolated from french cheeses.</title>
        <authorList>
            <person name="Kothe C.I."/>
            <person name="Farah-Kraiem B."/>
            <person name="Renault P."/>
            <person name="Dridi B."/>
        </authorList>
    </citation>
    <scope>NUCLEOTIDE SEQUENCE [LARGE SCALE GENOMIC DNA]</scope>
    <source>
        <strain evidence="5 6">FME20</strain>
    </source>
</reference>
<organism evidence="5 6">
    <name type="scientific">Halomonas colorata</name>
    <dbReference type="NCBI Taxonomy" id="2742615"/>
    <lineage>
        <taxon>Bacteria</taxon>
        <taxon>Pseudomonadati</taxon>
        <taxon>Pseudomonadota</taxon>
        <taxon>Gammaproteobacteria</taxon>
        <taxon>Oceanospirillales</taxon>
        <taxon>Halomonadaceae</taxon>
        <taxon>Halomonas</taxon>
    </lineage>
</organism>
<evidence type="ECO:0000256" key="2">
    <source>
        <dbReference type="ARBA" id="ARBA00023239"/>
    </source>
</evidence>
<dbReference type="Pfam" id="PF20629">
    <property type="entry name" value="GD_AH_C"/>
    <property type="match status" value="1"/>
</dbReference>
<feature type="domain" description="D-galactarate/Altronate dehydratase second" evidence="3">
    <location>
        <begin position="136"/>
        <end position="238"/>
    </location>
</feature>
<evidence type="ECO:0000256" key="1">
    <source>
        <dbReference type="ARBA" id="ARBA00010986"/>
    </source>
</evidence>
<protein>
    <submittedName>
        <fullName evidence="5">UxaA family hydrolase</fullName>
    </submittedName>
</protein>
<dbReference type="InterPro" id="IPR048332">
    <property type="entry name" value="GD_AH_C"/>
</dbReference>
<comment type="caution">
    <text evidence="5">The sequence shown here is derived from an EMBL/GenBank/DDBJ whole genome shotgun (WGS) entry which is preliminary data.</text>
</comment>
<gene>
    <name evidence="5" type="ORF">EI547_06100</name>
</gene>
<dbReference type="GO" id="GO:0016787">
    <property type="term" value="F:hydrolase activity"/>
    <property type="evidence" value="ECO:0007669"/>
    <property type="project" value="UniProtKB-KW"/>
</dbReference>
<dbReference type="EMBL" id="RRZB01000010">
    <property type="protein sequence ID" value="MBE0463032.1"/>
    <property type="molecule type" value="Genomic_DNA"/>
</dbReference>
<dbReference type="InterPro" id="IPR052172">
    <property type="entry name" value="UxaA_altronate/galactarate_dh"/>
</dbReference>
<dbReference type="RefSeq" id="WP_192537599.1">
    <property type="nucleotide sequence ID" value="NZ_JABUZA010000050.1"/>
</dbReference>
<dbReference type="PANTHER" id="PTHR30536:SF5">
    <property type="entry name" value="ALTRONATE DEHYDRATASE"/>
    <property type="match status" value="1"/>
</dbReference>
<keyword evidence="2" id="KW-0456">Lyase</keyword>
<name>A0ABR9FWN2_9GAMM</name>
<dbReference type="Proteomes" id="UP001645038">
    <property type="component" value="Unassembled WGS sequence"/>
</dbReference>
<keyword evidence="5" id="KW-0378">Hydrolase</keyword>
<feature type="domain" description="D-galactarate/Altronate dehydratase second" evidence="3">
    <location>
        <begin position="569"/>
        <end position="683"/>
    </location>
</feature>
<sequence length="875" mass="95397">MALQYLLPAEGDNAGIATRRLEAGETLELDDNTVTLKYPVPQGHRICISPILKGEALLSWGLSFGTAIEDIAFGDYLCNAKMREVLRARQPEDYDEQLKVNFEDKDTIVERTLPEAPSFGNNVADIVDGLTFQGFYRGESRGWGTRNYLVIIGATSRSRSAVLEAAERLQAKWPAYGNFDGVVPVVHTEGGGLDVPNNRDLLLRTLAGFATNPNSGAAILVNEHGSWLTNDEIAEQLSHLALPEAEYRVSYQMADDDGFFDSLVSECELLIPQVASFERQPAPVSGLKLGLQCGGSDAFSGVTANQVLGKAVHELIRRGGSANLAETDELIGAEQYVLQKTASRKTFERFLTVQQRFKDYATAHGHTAEGNVSGGNIYRGLYNITLKSIGAARKKDPQTYLDYVIDYAQPMRRPGYYFMDSPGNDLESIAGQVAAGANLVLFTTGNGSITNFPFVPTLKIVTTHERFQLLESDMDFDAGQVLEGESLELASERLRQLLLETASGIRSKGEHTGQYQTQIWRNAFFPNATQLIPTVTESEQRFSGVPLLVADRDDTLVRTRSKGAPMCSLVLPTSLCSGQVAEQIAAHINQGGHQPTREKAIALPHTEGCGVSGGQSEEIFRDTMIGYATHPLVKRCVFLEHGCEKTHNDYFQSALNDRGIAPGQFDWASIQLEGGISAVSQHVEKSISKPSPSTEWPQLPLHVGLTTSPGIGHDALQRLADLTHRLLSKGVGVVLAANDPLLKEAAFCDRLAIYHARPTLAYSQQSTHAGLQVMDCSTSDWLEIATGLGATGCRCLITVPTNYPYQPHRFIPTLQLSPTGQDKHFDGCLVTPEEESAEVLTEQIIDTLAGDYTPLRQAAPNVGFQISRGRFGVSL</sequence>
<evidence type="ECO:0000259" key="4">
    <source>
        <dbReference type="Pfam" id="PF20629"/>
    </source>
</evidence>
<evidence type="ECO:0000313" key="5">
    <source>
        <dbReference type="EMBL" id="MBE0463032.1"/>
    </source>
</evidence>
<dbReference type="Gene3D" id="2.30.130.110">
    <property type="match status" value="1"/>
</dbReference>